<keyword evidence="2" id="KW-1185">Reference proteome</keyword>
<evidence type="ECO:0000313" key="2">
    <source>
        <dbReference type="Proteomes" id="UP000617979"/>
    </source>
</evidence>
<dbReference type="InterPro" id="IPR025088">
    <property type="entry name" value="DUF3970"/>
</dbReference>
<proteinExistence type="predicted"/>
<evidence type="ECO:0000313" key="1">
    <source>
        <dbReference type="EMBL" id="GGA46990.1"/>
    </source>
</evidence>
<comment type="caution">
    <text evidence="1">The sequence shown here is derived from an EMBL/GenBank/DDBJ whole genome shotgun (WGS) entry which is preliminary data.</text>
</comment>
<accession>A0ABQ1GNJ5</accession>
<protein>
    <submittedName>
        <fullName evidence="1">Uncharacterized protein</fullName>
    </submittedName>
</protein>
<dbReference type="Proteomes" id="UP000617979">
    <property type="component" value="Unassembled WGS sequence"/>
</dbReference>
<organism evidence="1 2">
    <name type="scientific">Kroppenstedtia guangzhouensis</name>
    <dbReference type="NCBI Taxonomy" id="1274356"/>
    <lineage>
        <taxon>Bacteria</taxon>
        <taxon>Bacillati</taxon>
        <taxon>Bacillota</taxon>
        <taxon>Bacilli</taxon>
        <taxon>Bacillales</taxon>
        <taxon>Thermoactinomycetaceae</taxon>
        <taxon>Kroppenstedtia</taxon>
    </lineage>
</organism>
<dbReference type="RefSeq" id="WP_009710628.1">
    <property type="nucleotide sequence ID" value="NZ_BMEX01000005.1"/>
</dbReference>
<reference evidence="2" key="1">
    <citation type="journal article" date="2019" name="Int. J. Syst. Evol. Microbiol.">
        <title>The Global Catalogue of Microorganisms (GCM) 10K type strain sequencing project: providing services to taxonomists for standard genome sequencing and annotation.</title>
        <authorList>
            <consortium name="The Broad Institute Genomics Platform"/>
            <consortium name="The Broad Institute Genome Sequencing Center for Infectious Disease"/>
            <person name="Wu L."/>
            <person name="Ma J."/>
        </authorList>
    </citation>
    <scope>NUCLEOTIDE SEQUENCE [LARGE SCALE GENOMIC DNA]</scope>
    <source>
        <strain evidence="2">CGMCC 1.12404</strain>
    </source>
</reference>
<gene>
    <name evidence="1" type="ORF">GCM10007416_20220</name>
</gene>
<dbReference type="Pfam" id="PF13113">
    <property type="entry name" value="DUF3970"/>
    <property type="match status" value="1"/>
</dbReference>
<dbReference type="EMBL" id="BMEX01000005">
    <property type="protein sequence ID" value="GGA46990.1"/>
    <property type="molecule type" value="Genomic_DNA"/>
</dbReference>
<sequence>MVKIRVMGDRKKVEETVERLGKVFQVMNVSEPYQNRNNEMVRTYVEVVVCTTR</sequence>
<name>A0ABQ1GNJ5_9BACL</name>